<dbReference type="PANTHER" id="PTHR11177">
    <property type="entry name" value="CHITINASE"/>
    <property type="match status" value="1"/>
</dbReference>
<evidence type="ECO:0000256" key="4">
    <source>
        <dbReference type="ARBA" id="ARBA00023277"/>
    </source>
</evidence>
<evidence type="ECO:0000256" key="6">
    <source>
        <dbReference type="ARBA" id="ARBA00023326"/>
    </source>
</evidence>
<evidence type="ECO:0000256" key="5">
    <source>
        <dbReference type="ARBA" id="ARBA00023295"/>
    </source>
</evidence>
<evidence type="ECO:0000259" key="9">
    <source>
        <dbReference type="PROSITE" id="PS51910"/>
    </source>
</evidence>
<proteinExistence type="inferred from homology"/>
<dbReference type="PANTHER" id="PTHR11177:SF402">
    <property type="entry name" value="CHITINASE"/>
    <property type="match status" value="1"/>
</dbReference>
<dbReference type="InterPro" id="IPR017853">
    <property type="entry name" value="GH"/>
</dbReference>
<comment type="catalytic activity">
    <reaction evidence="1">
        <text>Random endo-hydrolysis of N-acetyl-beta-D-glucosaminide (1-&gt;4)-beta-linkages in chitin and chitodextrins.</text>
        <dbReference type="EC" id="3.2.1.14"/>
    </reaction>
</comment>
<sequence length="85" mass="9517">MNDFDTQLYTKFTGLKVNFPGLKTYISVGGWAAGGQVFSDMVSTSANRQAFIDSALRFVKTYAFDGIDIDWECMLLNPAIHRLND</sequence>
<comment type="similarity">
    <text evidence="8">Belongs to the glycosyl hydrolase 18 family.</text>
</comment>
<keyword evidence="11" id="KW-1185">Reference proteome</keyword>
<dbReference type="GO" id="GO:0000272">
    <property type="term" value="P:polysaccharide catabolic process"/>
    <property type="evidence" value="ECO:0007669"/>
    <property type="project" value="UniProtKB-KW"/>
</dbReference>
<keyword evidence="6" id="KW-0624">Polysaccharide degradation</keyword>
<dbReference type="Pfam" id="PF00704">
    <property type="entry name" value="Glyco_hydro_18"/>
    <property type="match status" value="1"/>
</dbReference>
<feature type="domain" description="GH18" evidence="9">
    <location>
        <begin position="1"/>
        <end position="85"/>
    </location>
</feature>
<evidence type="ECO:0000313" key="11">
    <source>
        <dbReference type="Proteomes" id="UP001152300"/>
    </source>
</evidence>
<evidence type="ECO:0000313" key="10">
    <source>
        <dbReference type="EMBL" id="KAJ8068902.1"/>
    </source>
</evidence>
<comment type="caution">
    <text evidence="10">The sequence shown here is derived from an EMBL/GenBank/DDBJ whole genome shotgun (WGS) entry which is preliminary data.</text>
</comment>
<accession>A0A9X0ATX4</accession>
<dbReference type="AlphaFoldDB" id="A0A9X0ATX4"/>
<keyword evidence="2 7" id="KW-0378">Hydrolase</keyword>
<keyword evidence="3" id="KW-0146">Chitin degradation</keyword>
<protein>
    <recommendedName>
        <fullName evidence="9">GH18 domain-containing protein</fullName>
    </recommendedName>
</protein>
<evidence type="ECO:0000256" key="1">
    <source>
        <dbReference type="ARBA" id="ARBA00000822"/>
    </source>
</evidence>
<dbReference type="SUPFAM" id="SSF51445">
    <property type="entry name" value="(Trans)glycosidases"/>
    <property type="match status" value="1"/>
</dbReference>
<organism evidence="10 11">
    <name type="scientific">Sclerotinia nivalis</name>
    <dbReference type="NCBI Taxonomy" id="352851"/>
    <lineage>
        <taxon>Eukaryota</taxon>
        <taxon>Fungi</taxon>
        <taxon>Dikarya</taxon>
        <taxon>Ascomycota</taxon>
        <taxon>Pezizomycotina</taxon>
        <taxon>Leotiomycetes</taxon>
        <taxon>Helotiales</taxon>
        <taxon>Sclerotiniaceae</taxon>
        <taxon>Sclerotinia</taxon>
    </lineage>
</organism>
<gene>
    <name evidence="10" type="ORF">OCU04_002583</name>
</gene>
<dbReference type="PROSITE" id="PS51910">
    <property type="entry name" value="GH18_2"/>
    <property type="match status" value="1"/>
</dbReference>
<evidence type="ECO:0000256" key="7">
    <source>
        <dbReference type="RuleBase" id="RU000489"/>
    </source>
</evidence>
<name>A0A9X0ATX4_9HELO</name>
<dbReference type="OrthoDB" id="73875at2759"/>
<dbReference type="PROSITE" id="PS01095">
    <property type="entry name" value="GH18_1"/>
    <property type="match status" value="1"/>
</dbReference>
<evidence type="ECO:0000256" key="3">
    <source>
        <dbReference type="ARBA" id="ARBA00023024"/>
    </source>
</evidence>
<dbReference type="GO" id="GO:0006032">
    <property type="term" value="P:chitin catabolic process"/>
    <property type="evidence" value="ECO:0007669"/>
    <property type="project" value="UniProtKB-KW"/>
</dbReference>
<dbReference type="EMBL" id="JAPEIS010000002">
    <property type="protein sequence ID" value="KAJ8068902.1"/>
    <property type="molecule type" value="Genomic_DNA"/>
</dbReference>
<dbReference type="InterPro" id="IPR001579">
    <property type="entry name" value="Glyco_hydro_18_chit_AS"/>
</dbReference>
<reference evidence="10" key="1">
    <citation type="submission" date="2022-11" db="EMBL/GenBank/DDBJ databases">
        <title>Genome Resource of Sclerotinia nivalis Strain SnTB1, a Plant Pathogen Isolated from American Ginseng.</title>
        <authorList>
            <person name="Fan S."/>
        </authorList>
    </citation>
    <scope>NUCLEOTIDE SEQUENCE</scope>
    <source>
        <strain evidence="10">SnTB1</strain>
    </source>
</reference>
<evidence type="ECO:0000256" key="2">
    <source>
        <dbReference type="ARBA" id="ARBA00022801"/>
    </source>
</evidence>
<evidence type="ECO:0000256" key="8">
    <source>
        <dbReference type="RuleBase" id="RU004453"/>
    </source>
</evidence>
<dbReference type="InterPro" id="IPR050314">
    <property type="entry name" value="Glycosyl_Hydrlase_18"/>
</dbReference>
<dbReference type="InterPro" id="IPR001223">
    <property type="entry name" value="Glyco_hydro18_cat"/>
</dbReference>
<dbReference type="GO" id="GO:0008843">
    <property type="term" value="F:endochitinase activity"/>
    <property type="evidence" value="ECO:0007669"/>
    <property type="project" value="UniProtKB-EC"/>
</dbReference>
<dbReference type="Proteomes" id="UP001152300">
    <property type="component" value="Unassembled WGS sequence"/>
</dbReference>
<keyword evidence="4" id="KW-0119">Carbohydrate metabolism</keyword>
<dbReference type="Gene3D" id="3.20.20.80">
    <property type="entry name" value="Glycosidases"/>
    <property type="match status" value="1"/>
</dbReference>
<keyword evidence="5 7" id="KW-0326">Glycosidase</keyword>